<keyword evidence="3" id="KW-1185">Reference proteome</keyword>
<sequence length="755" mass="81157">MTVPAPGAPAAGGAGGSPPAAGTGGPSAGGATDSAPPAPVHGAEGSGTPPGEQPDGAAAQPEAPQSGPGAESFEATGRMGQGSLRHGHLQNAVANVEGDIVGGDKYVLLLGGTKKRLRTLSPLIEERVRFAYHPPLCFSVASEALRKQNLLILRGAHGYGKSALAVRLLMGACQGGPVYHLDSDVDFASLAEQLESGSGGIERGVGFLLDHPADIGNLDREGFEKVQGALSRAGAWMVLTVASTEVSDSELLGGVLDVSEEPDQHAVVRAHVRWRLGERAAGRLLARPDVYDLLAELLAGEPACRQAAELAAALCEEYESGELSAERLRERRARTEAEDFEIWAESLPDLAARSLALALAVLNGLPQEYVARAARALRDRLEDDAPYIRAAGADGRLPQPRNLFAVPRRRQLTLLRARAVPKSQGEPGEVLEYKDPDYPRMVIKHAWTQYEIQDELLDWLGQLVMDPSEEVRVYAAAGLGVLAADSFGYVSGRILNRWAYSDSAYRRAAVAYALSVGCRDDWVREQAAAMVETWLGDRSRPLGQATAARVHGLGAVTDRPVEEIGRLAVVGNVTVAVAVGCSLADLLADDFELTAAVLNMLHEQAADYRARPTALLSFLILAAQLVIDTEERSVGGQVPDRPALLYLAHRRPELQEPFIRLWRAALNQAFFDDEAEQVMRNWAALAERDPELREMFRLMIGAIAYGDERSGRILRRCADEWTHPDNLAPLPLAASTVHAQLDLEKVLSDRLADSQ</sequence>
<feature type="compositionally biased region" description="Gly residues" evidence="1">
    <location>
        <begin position="10"/>
        <end position="28"/>
    </location>
</feature>
<dbReference type="InterPro" id="IPR016024">
    <property type="entry name" value="ARM-type_fold"/>
</dbReference>
<gene>
    <name evidence="2" type="ORF">ACFO9E_14375</name>
</gene>
<dbReference type="Proteomes" id="UP001595993">
    <property type="component" value="Unassembled WGS sequence"/>
</dbReference>
<feature type="region of interest" description="Disordered" evidence="1">
    <location>
        <begin position="1"/>
        <end position="83"/>
    </location>
</feature>
<comment type="caution">
    <text evidence="2">The sequence shown here is derived from an EMBL/GenBank/DDBJ whole genome shotgun (WGS) entry which is preliminary data.</text>
</comment>
<organism evidence="2 3">
    <name type="scientific">Streptomyces maoxianensis</name>
    <dbReference type="NCBI Taxonomy" id="1459942"/>
    <lineage>
        <taxon>Bacteria</taxon>
        <taxon>Bacillati</taxon>
        <taxon>Actinomycetota</taxon>
        <taxon>Actinomycetes</taxon>
        <taxon>Kitasatosporales</taxon>
        <taxon>Streptomycetaceae</taxon>
        <taxon>Streptomyces</taxon>
    </lineage>
</organism>
<protein>
    <submittedName>
        <fullName evidence="2">Uncharacterized protein</fullName>
    </submittedName>
</protein>
<evidence type="ECO:0000256" key="1">
    <source>
        <dbReference type="SAM" id="MobiDB-lite"/>
    </source>
</evidence>
<name>A0ABV9G7S3_9ACTN</name>
<accession>A0ABV9G7S3</accession>
<dbReference type="SUPFAM" id="SSF48371">
    <property type="entry name" value="ARM repeat"/>
    <property type="match status" value="1"/>
</dbReference>
<reference evidence="3" key="1">
    <citation type="journal article" date="2019" name="Int. J. Syst. Evol. Microbiol.">
        <title>The Global Catalogue of Microorganisms (GCM) 10K type strain sequencing project: providing services to taxonomists for standard genome sequencing and annotation.</title>
        <authorList>
            <consortium name="The Broad Institute Genomics Platform"/>
            <consortium name="The Broad Institute Genome Sequencing Center for Infectious Disease"/>
            <person name="Wu L."/>
            <person name="Ma J."/>
        </authorList>
    </citation>
    <scope>NUCLEOTIDE SEQUENCE [LARGE SCALE GENOMIC DNA]</scope>
    <source>
        <strain evidence="3">CGMCC 4.7139</strain>
    </source>
</reference>
<evidence type="ECO:0000313" key="2">
    <source>
        <dbReference type="EMBL" id="MFC4608992.1"/>
    </source>
</evidence>
<dbReference type="RefSeq" id="WP_381195193.1">
    <property type="nucleotide sequence ID" value="NZ_JBHSFE010000011.1"/>
</dbReference>
<dbReference type="EMBL" id="JBHSFE010000011">
    <property type="protein sequence ID" value="MFC4608992.1"/>
    <property type="molecule type" value="Genomic_DNA"/>
</dbReference>
<evidence type="ECO:0000313" key="3">
    <source>
        <dbReference type="Proteomes" id="UP001595993"/>
    </source>
</evidence>
<proteinExistence type="predicted"/>